<evidence type="ECO:0000259" key="3">
    <source>
        <dbReference type="Pfam" id="PF11500"/>
    </source>
</evidence>
<keyword evidence="1" id="KW-0175">Coiled coil</keyword>
<protein>
    <submittedName>
        <fullName evidence="4">Spindle pole body formation-associated protein-domain-containing protein</fullName>
    </submittedName>
</protein>
<evidence type="ECO:0000313" key="5">
    <source>
        <dbReference type="Proteomes" id="UP001201262"/>
    </source>
</evidence>
<reference evidence="4" key="1">
    <citation type="submission" date="2021-12" db="EMBL/GenBank/DDBJ databases">
        <title>Convergent genome expansion in fungi linked to evolution of root-endophyte symbiosis.</title>
        <authorList>
            <consortium name="DOE Joint Genome Institute"/>
            <person name="Ke Y.-H."/>
            <person name="Bonito G."/>
            <person name="Liao H.-L."/>
            <person name="Looney B."/>
            <person name="Rojas-Flechas A."/>
            <person name="Nash J."/>
            <person name="Hameed K."/>
            <person name="Schadt C."/>
            <person name="Martin F."/>
            <person name="Crous P.W."/>
            <person name="Miettinen O."/>
            <person name="Magnuson J.K."/>
            <person name="Labbe J."/>
            <person name="Jacobson D."/>
            <person name="Doktycz M.J."/>
            <person name="Veneault-Fourrey C."/>
            <person name="Kuo A."/>
            <person name="Mondo S."/>
            <person name="Calhoun S."/>
            <person name="Riley R."/>
            <person name="Ohm R."/>
            <person name="LaButti K."/>
            <person name="Andreopoulos B."/>
            <person name="Pangilinan J."/>
            <person name="Nolan M."/>
            <person name="Tritt A."/>
            <person name="Clum A."/>
            <person name="Lipzen A."/>
            <person name="Daum C."/>
            <person name="Barry K."/>
            <person name="Grigoriev I.V."/>
            <person name="Vilgalys R."/>
        </authorList>
    </citation>
    <scope>NUCLEOTIDE SEQUENCE</scope>
    <source>
        <strain evidence="4">PMI_201</strain>
    </source>
</reference>
<dbReference type="Pfam" id="PF11500">
    <property type="entry name" value="Cut12"/>
    <property type="match status" value="1"/>
</dbReference>
<proteinExistence type="predicted"/>
<feature type="region of interest" description="Disordered" evidence="2">
    <location>
        <begin position="43"/>
        <end position="105"/>
    </location>
</feature>
<dbReference type="Proteomes" id="UP001201262">
    <property type="component" value="Unassembled WGS sequence"/>
</dbReference>
<dbReference type="GeneID" id="70239561"/>
<feature type="compositionally biased region" description="Low complexity" evidence="2">
    <location>
        <begin position="85"/>
        <end position="96"/>
    </location>
</feature>
<evidence type="ECO:0000256" key="1">
    <source>
        <dbReference type="SAM" id="Coils"/>
    </source>
</evidence>
<dbReference type="EMBL" id="JAJTJA010000003">
    <property type="protein sequence ID" value="KAH8702545.1"/>
    <property type="molecule type" value="Genomic_DNA"/>
</dbReference>
<comment type="caution">
    <text evidence="4">The sequence shown here is derived from an EMBL/GenBank/DDBJ whole genome shotgun (WGS) entry which is preliminary data.</text>
</comment>
<organism evidence="4 5">
    <name type="scientific">Talaromyces proteolyticus</name>
    <dbReference type="NCBI Taxonomy" id="1131652"/>
    <lineage>
        <taxon>Eukaryota</taxon>
        <taxon>Fungi</taxon>
        <taxon>Dikarya</taxon>
        <taxon>Ascomycota</taxon>
        <taxon>Pezizomycotina</taxon>
        <taxon>Eurotiomycetes</taxon>
        <taxon>Eurotiomycetidae</taxon>
        <taxon>Eurotiales</taxon>
        <taxon>Trichocomaceae</taxon>
        <taxon>Talaromyces</taxon>
        <taxon>Talaromyces sect. Bacilispori</taxon>
    </lineage>
</organism>
<feature type="compositionally biased region" description="Polar residues" evidence="2">
    <location>
        <begin position="131"/>
        <end position="142"/>
    </location>
</feature>
<gene>
    <name evidence="4" type="ORF">BGW36DRAFT_118789</name>
</gene>
<feature type="compositionally biased region" description="Basic and acidic residues" evidence="2">
    <location>
        <begin position="121"/>
        <end position="130"/>
    </location>
</feature>
<feature type="region of interest" description="Disordered" evidence="2">
    <location>
        <begin position="119"/>
        <end position="142"/>
    </location>
</feature>
<feature type="domain" description="Spindle pole body-associated protein cut12" evidence="3">
    <location>
        <begin position="155"/>
        <end position="296"/>
    </location>
</feature>
<sequence>MLGWITGQNEEEKQSTDNSRIAEPPQTPAPVFAIRAFKSALFGTPAGEDDTVGQAAFSERQADSIRPKNNPISQIPEWPKMPEKQNSNSANQLSQSPTKSILVTPGTLASRRKTVSFGSTVHHDDLRNSQDQKTIPSAPGSVTNQWMSAQATMNSKPRSKLTQSLLDAREKPTENLPRHISPARSEKLPTANQNQNTMSVENVGQNDVTINLDDPQSQSGQYWKSEFENYRKRTNLEIRKLIQYRSVARSYARKKDAETMRLTEKLRKEEEKFAEMERQVTGLASSMVSKGADVDKEELVQELTRQTALVVQYKHKVDTLRNALQRHGVVGGRDDETDADESVKEDKKEIRRLKHALDQANKRLEEKNHDDELGKVRNLAKSSEAKVSKLEKENAELKKGISRLMEASKDYEERRVEREAKLKQRAMKMELRNQELKGRLNQYRDTFQQETKMYQEEIKFLKTKIPAVEQLQRPDRLEDTYQKLPEAYAGIEIQDFGNHCVQTYSRHPQEMLQMKNG</sequence>
<feature type="coiled-coil region" evidence="1">
    <location>
        <begin position="343"/>
        <end position="464"/>
    </location>
</feature>
<dbReference type="InterPro" id="IPR021589">
    <property type="entry name" value="Cut12"/>
</dbReference>
<keyword evidence="5" id="KW-1185">Reference proteome</keyword>
<feature type="region of interest" description="Disordered" evidence="2">
    <location>
        <begin position="1"/>
        <end position="30"/>
    </location>
</feature>
<evidence type="ECO:0000313" key="4">
    <source>
        <dbReference type="EMBL" id="KAH8702545.1"/>
    </source>
</evidence>
<accession>A0AAD4PZF1</accession>
<dbReference type="AlphaFoldDB" id="A0AAD4PZF1"/>
<name>A0AAD4PZF1_9EURO</name>
<evidence type="ECO:0000256" key="2">
    <source>
        <dbReference type="SAM" id="MobiDB-lite"/>
    </source>
</evidence>
<dbReference type="RefSeq" id="XP_046075921.1">
    <property type="nucleotide sequence ID" value="XM_046209274.1"/>
</dbReference>
<feature type="coiled-coil region" evidence="1">
    <location>
        <begin position="252"/>
        <end position="286"/>
    </location>
</feature>